<proteinExistence type="predicted"/>
<accession>A0ABZ1ZID3</accession>
<reference evidence="1" key="1">
    <citation type="submission" date="2022-10" db="EMBL/GenBank/DDBJ databases">
        <title>The complete genomes of actinobacterial strains from the NBC collection.</title>
        <authorList>
            <person name="Joergensen T.S."/>
            <person name="Alvarez Arevalo M."/>
            <person name="Sterndorff E.B."/>
            <person name="Faurdal D."/>
            <person name="Vuksanovic O."/>
            <person name="Mourched A.-S."/>
            <person name="Charusanti P."/>
            <person name="Shaw S."/>
            <person name="Blin K."/>
            <person name="Weber T."/>
        </authorList>
    </citation>
    <scope>NUCLEOTIDE SEQUENCE</scope>
    <source>
        <strain evidence="1">NBC_01436</strain>
    </source>
</reference>
<evidence type="ECO:0000313" key="1">
    <source>
        <dbReference type="EMBL" id="WUX36841.1"/>
    </source>
</evidence>
<gene>
    <name evidence="1" type="ORF">OG367_11620</name>
</gene>
<dbReference type="Proteomes" id="UP001431926">
    <property type="component" value="Chromosome"/>
</dbReference>
<protein>
    <submittedName>
        <fullName evidence="1">Uncharacterized protein</fullName>
    </submittedName>
</protein>
<evidence type="ECO:0000313" key="2">
    <source>
        <dbReference type="Proteomes" id="UP001431926"/>
    </source>
</evidence>
<dbReference type="RefSeq" id="WP_329355740.1">
    <property type="nucleotide sequence ID" value="NZ_CP109490.1"/>
</dbReference>
<sequence length="84" mass="9227">MALHFIAKDPNTGGENCPTVWVDHERERIVVQGWNSDAETLTECLATGHIPDTESVVEVPFRMVEVLREACDAAERAHLRGAAG</sequence>
<keyword evidence="2" id="KW-1185">Reference proteome</keyword>
<dbReference type="EMBL" id="CP109491">
    <property type="protein sequence ID" value="WUX36841.1"/>
    <property type="molecule type" value="Genomic_DNA"/>
</dbReference>
<organism evidence="1 2">
    <name type="scientific">Streptomyces anulatus</name>
    <name type="common">Streptomyces chrysomallus</name>
    <dbReference type="NCBI Taxonomy" id="1892"/>
    <lineage>
        <taxon>Bacteria</taxon>
        <taxon>Bacillati</taxon>
        <taxon>Actinomycetota</taxon>
        <taxon>Actinomycetes</taxon>
        <taxon>Kitasatosporales</taxon>
        <taxon>Streptomycetaceae</taxon>
        <taxon>Streptomyces</taxon>
    </lineage>
</organism>
<name>A0ABZ1ZID3_STRAQ</name>